<proteinExistence type="inferred from homology"/>
<reference evidence="10 11" key="1">
    <citation type="journal article" date="2016" name="Environ. Microbiol.">
        <title>Genomic resolution of a cold subsurface aquifer community provides metabolic insights for novel microbes adapted to high CO concentrations.</title>
        <authorList>
            <person name="Probst A.J."/>
            <person name="Castelle C.J."/>
            <person name="Singh A."/>
            <person name="Brown C.T."/>
            <person name="Anantharaman K."/>
            <person name="Sharon I."/>
            <person name="Hug L.A."/>
            <person name="Burstein D."/>
            <person name="Emerson J.B."/>
            <person name="Thomas B.C."/>
            <person name="Banfield J.F."/>
        </authorList>
    </citation>
    <scope>NUCLEOTIDE SEQUENCE [LARGE SCALE GENOMIC DNA]</scope>
    <source>
        <strain evidence="10">CG2_30_39_24</strain>
    </source>
</reference>
<dbReference type="InterPro" id="IPR003838">
    <property type="entry name" value="ABC3_permease_C"/>
</dbReference>
<feature type="transmembrane region" description="Helical" evidence="7">
    <location>
        <begin position="339"/>
        <end position="364"/>
    </location>
</feature>
<comment type="subcellular location">
    <subcellularLocation>
        <location evidence="1">Cell membrane</location>
        <topology evidence="1">Multi-pass membrane protein</topology>
    </subcellularLocation>
</comment>
<dbReference type="Pfam" id="PF02687">
    <property type="entry name" value="FtsX"/>
    <property type="match status" value="1"/>
</dbReference>
<dbReference type="PANTHER" id="PTHR30572:SF4">
    <property type="entry name" value="ABC TRANSPORTER PERMEASE YTRF"/>
    <property type="match status" value="1"/>
</dbReference>
<dbReference type="PANTHER" id="PTHR30572">
    <property type="entry name" value="MEMBRANE COMPONENT OF TRANSPORTER-RELATED"/>
    <property type="match status" value="1"/>
</dbReference>
<dbReference type="AlphaFoldDB" id="A0A1J5F7Q4"/>
<feature type="transmembrane region" description="Helical" evidence="7">
    <location>
        <begin position="284"/>
        <end position="312"/>
    </location>
</feature>
<keyword evidence="2" id="KW-1003">Cell membrane</keyword>
<evidence type="ECO:0000256" key="3">
    <source>
        <dbReference type="ARBA" id="ARBA00022692"/>
    </source>
</evidence>
<evidence type="ECO:0008006" key="12">
    <source>
        <dbReference type="Google" id="ProtNLM"/>
    </source>
</evidence>
<gene>
    <name evidence="10" type="ORF">AUK13_01490</name>
</gene>
<dbReference type="InterPro" id="IPR050250">
    <property type="entry name" value="Macrolide_Exporter_MacB"/>
</dbReference>
<evidence type="ECO:0000313" key="10">
    <source>
        <dbReference type="EMBL" id="OIP56265.1"/>
    </source>
</evidence>
<sequence>MQFARNITIASKIFKRHRTRTALSVLGITIGIMSVIAIINAGESLKQFIMNQVEVFGTDYIEVEVKVPNTSQQSTANAGGLVQGIEITTLKIQDADKIKEHPNISQVYSAVLGQEVVSFEGVNKVGMLWGVTDGFFAVDKTDIKDGRAFTDEEDKSLAQVVILGDKIKQDLFGDEDALGKRITINQRKFKVIGVRENIGVGSFMSFDDMIIMPLRTLQKKIQGIDHITFIMASVKNMDNVDQTTADIISIMRAEHEITDPNKDDFTVMSSQEAMAMMDTIFNGLTIFLVAIAAISLIVGGVGVMNIMYVSVLERTYEIGLRKSVGAKNSDILEQFLSEAILITSLGGVIGVILGIFLTLIISLAASSQGFAIGFVVSIPGIFAALIFIIFTGLFFGIYPAKHAAALDPVEALRYE</sequence>
<evidence type="ECO:0000256" key="4">
    <source>
        <dbReference type="ARBA" id="ARBA00022989"/>
    </source>
</evidence>
<organism evidence="10 11">
    <name type="scientific">Candidatus Kuenenbacteria bacterium CG2_30_39_24</name>
    <dbReference type="NCBI Taxonomy" id="1805236"/>
    <lineage>
        <taxon>Bacteria</taxon>
        <taxon>Candidatus Kueneniibacteriota</taxon>
    </lineage>
</organism>
<evidence type="ECO:0000256" key="2">
    <source>
        <dbReference type="ARBA" id="ARBA00022475"/>
    </source>
</evidence>
<feature type="domain" description="ABC3 transporter permease C-terminal" evidence="8">
    <location>
        <begin position="290"/>
        <end position="407"/>
    </location>
</feature>
<evidence type="ECO:0000259" key="8">
    <source>
        <dbReference type="Pfam" id="PF02687"/>
    </source>
</evidence>
<name>A0A1J5F7Q4_9BACT</name>
<feature type="transmembrane region" description="Helical" evidence="7">
    <location>
        <begin position="370"/>
        <end position="398"/>
    </location>
</feature>
<dbReference type="EMBL" id="MNYR01000021">
    <property type="protein sequence ID" value="OIP56265.1"/>
    <property type="molecule type" value="Genomic_DNA"/>
</dbReference>
<comment type="caution">
    <text evidence="10">The sequence shown here is derived from an EMBL/GenBank/DDBJ whole genome shotgun (WGS) entry which is preliminary data.</text>
</comment>
<evidence type="ECO:0000256" key="5">
    <source>
        <dbReference type="ARBA" id="ARBA00023136"/>
    </source>
</evidence>
<comment type="similarity">
    <text evidence="6">Belongs to the ABC-4 integral membrane protein family.</text>
</comment>
<feature type="domain" description="MacB-like periplasmic core" evidence="9">
    <location>
        <begin position="21"/>
        <end position="248"/>
    </location>
</feature>
<evidence type="ECO:0000259" key="9">
    <source>
        <dbReference type="Pfam" id="PF12704"/>
    </source>
</evidence>
<keyword evidence="4 7" id="KW-1133">Transmembrane helix</keyword>
<accession>A0A1J5F7Q4</accession>
<keyword evidence="3 7" id="KW-0812">Transmembrane</keyword>
<evidence type="ECO:0000256" key="6">
    <source>
        <dbReference type="ARBA" id="ARBA00038076"/>
    </source>
</evidence>
<dbReference type="InterPro" id="IPR025857">
    <property type="entry name" value="MacB_PCD"/>
</dbReference>
<evidence type="ECO:0000256" key="7">
    <source>
        <dbReference type="SAM" id="Phobius"/>
    </source>
</evidence>
<dbReference type="Pfam" id="PF12704">
    <property type="entry name" value="MacB_PCD"/>
    <property type="match status" value="1"/>
</dbReference>
<dbReference type="Proteomes" id="UP000183922">
    <property type="component" value="Unassembled WGS sequence"/>
</dbReference>
<evidence type="ECO:0000256" key="1">
    <source>
        <dbReference type="ARBA" id="ARBA00004651"/>
    </source>
</evidence>
<dbReference type="STRING" id="1805236.AUK13_01490"/>
<dbReference type="GO" id="GO:0005886">
    <property type="term" value="C:plasma membrane"/>
    <property type="evidence" value="ECO:0007669"/>
    <property type="project" value="UniProtKB-SubCell"/>
</dbReference>
<protein>
    <recommendedName>
        <fullName evidence="12">Multidrug ABC transporter substrate-binding protein</fullName>
    </recommendedName>
</protein>
<evidence type="ECO:0000313" key="11">
    <source>
        <dbReference type="Proteomes" id="UP000183922"/>
    </source>
</evidence>
<feature type="transmembrane region" description="Helical" evidence="7">
    <location>
        <begin position="21"/>
        <end position="42"/>
    </location>
</feature>
<keyword evidence="5 7" id="KW-0472">Membrane</keyword>
<dbReference type="GO" id="GO:0022857">
    <property type="term" value="F:transmembrane transporter activity"/>
    <property type="evidence" value="ECO:0007669"/>
    <property type="project" value="TreeGrafter"/>
</dbReference>